<name>A0A9X2HNQ6_9SPHN</name>
<feature type="domain" description="DUF4935" evidence="1">
    <location>
        <begin position="6"/>
        <end position="185"/>
    </location>
</feature>
<evidence type="ECO:0000313" key="3">
    <source>
        <dbReference type="Proteomes" id="UP001139451"/>
    </source>
</evidence>
<dbReference type="Proteomes" id="UP001139451">
    <property type="component" value="Unassembled WGS sequence"/>
</dbReference>
<protein>
    <submittedName>
        <fullName evidence="2">PIN domain-containing protein</fullName>
    </submittedName>
</protein>
<dbReference type="Pfam" id="PF16289">
    <property type="entry name" value="PIN_12"/>
    <property type="match status" value="1"/>
</dbReference>
<accession>A0A9X2HNQ6</accession>
<evidence type="ECO:0000259" key="1">
    <source>
        <dbReference type="Pfam" id="PF16289"/>
    </source>
</evidence>
<dbReference type="InterPro" id="IPR032557">
    <property type="entry name" value="DUF4935"/>
</dbReference>
<proteinExistence type="predicted"/>
<keyword evidence="3" id="KW-1185">Reference proteome</keyword>
<dbReference type="RefSeq" id="WP_254297010.1">
    <property type="nucleotide sequence ID" value="NZ_JAMLDX010000027.1"/>
</dbReference>
<gene>
    <name evidence="2" type="ORF">M9978_21515</name>
</gene>
<dbReference type="EMBL" id="JAMLDX010000027">
    <property type="protein sequence ID" value="MCP3732997.1"/>
    <property type="molecule type" value="Genomic_DNA"/>
</dbReference>
<evidence type="ECO:0000313" key="2">
    <source>
        <dbReference type="EMBL" id="MCP3732997.1"/>
    </source>
</evidence>
<reference evidence="2" key="1">
    <citation type="submission" date="2022-05" db="EMBL/GenBank/DDBJ databases">
        <title>Sphingomonas sp. strain MG17 Genome sequencing and assembly.</title>
        <authorList>
            <person name="Kim I."/>
        </authorList>
    </citation>
    <scope>NUCLEOTIDE SEQUENCE</scope>
    <source>
        <strain evidence="2">MG17</strain>
    </source>
</reference>
<sequence length="338" mass="37648">MSAIHLFIDTSTFLTFYAYTSDDLEELKKVAGLIKTDKLKLYIPEQVADEFHRNREGKLAESLGKFTGVGVSKAIPRFMADYPEAAAFSEAAKAFQQARDVLAAKAKVDAIAQALPADDVFTKIIEAAGLLTASDALLLRANRRRLRGNPPGKKDSFGDQINWEVLLENVPSDTKLHIVTKDGDYGSALDPDNAQQFLKAEWTARKGGTLHLHRELKPFLNAHFANIKLAVDIEKQIAIDALIYSGSFSATHDAIEILNNLIDDLHWKEVEQIFEAGVSNSQINWIGTDGDVNSFFRKLMVKFFNKVSTEMDELLEKSFPNPNLHAHDLDDLDDNAPF</sequence>
<organism evidence="2 3">
    <name type="scientific">Sphingomonas tagetis</name>
    <dbReference type="NCBI Taxonomy" id="2949092"/>
    <lineage>
        <taxon>Bacteria</taxon>
        <taxon>Pseudomonadati</taxon>
        <taxon>Pseudomonadota</taxon>
        <taxon>Alphaproteobacteria</taxon>
        <taxon>Sphingomonadales</taxon>
        <taxon>Sphingomonadaceae</taxon>
        <taxon>Sphingomonas</taxon>
    </lineage>
</organism>
<dbReference type="AlphaFoldDB" id="A0A9X2HNQ6"/>
<comment type="caution">
    <text evidence="2">The sequence shown here is derived from an EMBL/GenBank/DDBJ whole genome shotgun (WGS) entry which is preliminary data.</text>
</comment>